<evidence type="ECO:0000313" key="2">
    <source>
        <dbReference type="Proteomes" id="UP001059663"/>
    </source>
</evidence>
<protein>
    <submittedName>
        <fullName evidence="1">Cytochrome c biogenesis protein CcsA</fullName>
    </submittedName>
</protein>
<gene>
    <name evidence="1" type="primary">ccsA</name>
    <name evidence="1" type="ORF">LP422_00915</name>
</gene>
<organism evidence="1 2">
    <name type="scientific">Janibacter limosus</name>
    <dbReference type="NCBI Taxonomy" id="53458"/>
    <lineage>
        <taxon>Bacteria</taxon>
        <taxon>Bacillati</taxon>
        <taxon>Actinomycetota</taxon>
        <taxon>Actinomycetes</taxon>
        <taxon>Micrococcales</taxon>
        <taxon>Intrasporangiaceae</taxon>
        <taxon>Janibacter</taxon>
    </lineage>
</organism>
<sequence>MIWAATGWAGAMLGLAGSIVLAWRALRGQRRPETVRLGQLRALAGCVLAGGVIAQGALIAALVTDSFEMSYVAETGSRATPLFFKVTAARSALDGSSVLWVLVLAGFIFAVTRGIPSTADRLGTGALGVMALVGIFFFGFGHDGDQPLPSPGQPAVGRPGRQPAAAESHDGGVPPPLLYVGYVGFTVPFAFAISALLLQQGGVEWLRRSRRANPVAWTGLTGGLVLGARWSYEVLGWGGYWAWDPVENAALIPWLVATAFIHSAVVQLKRGMLQLWNLIPVVSTFSLTLLGTFLTRSSVIASVHSFTQSAVGPVLLAFFLLVTVVSFGLVARRGLPSSAAAGRSRCSAGKARFSSTTCCCRCTRSWCSSARSIPCSSRR</sequence>
<dbReference type="EMBL" id="CP087977">
    <property type="protein sequence ID" value="UUZ44975.1"/>
    <property type="molecule type" value="Genomic_DNA"/>
</dbReference>
<proteinExistence type="predicted"/>
<accession>A0AC61U4K9</accession>
<evidence type="ECO:0000313" key="1">
    <source>
        <dbReference type="EMBL" id="UUZ44975.1"/>
    </source>
</evidence>
<reference evidence="1" key="1">
    <citation type="submission" date="2021-11" db="EMBL/GenBank/DDBJ databases">
        <title>Study of the species diversity of bacterial strains isolated from a unique natural object - Shulgan-Tash cave (Bashkiria).</title>
        <authorList>
            <person name="Sazanova A.L."/>
            <person name="Chirak E.R."/>
            <person name="Safronova V.I."/>
        </authorList>
    </citation>
    <scope>NUCLEOTIDE SEQUENCE</scope>
    <source>
        <strain evidence="1">P1</strain>
    </source>
</reference>
<name>A0AC61U4K9_9MICO</name>
<dbReference type="Proteomes" id="UP001059663">
    <property type="component" value="Chromosome"/>
</dbReference>